<organism evidence="1 2">
    <name type="scientific">Macrosiphum euphorbiae</name>
    <name type="common">potato aphid</name>
    <dbReference type="NCBI Taxonomy" id="13131"/>
    <lineage>
        <taxon>Eukaryota</taxon>
        <taxon>Metazoa</taxon>
        <taxon>Ecdysozoa</taxon>
        <taxon>Arthropoda</taxon>
        <taxon>Hexapoda</taxon>
        <taxon>Insecta</taxon>
        <taxon>Pterygota</taxon>
        <taxon>Neoptera</taxon>
        <taxon>Paraneoptera</taxon>
        <taxon>Hemiptera</taxon>
        <taxon>Sternorrhyncha</taxon>
        <taxon>Aphidomorpha</taxon>
        <taxon>Aphidoidea</taxon>
        <taxon>Aphididae</taxon>
        <taxon>Macrosiphini</taxon>
        <taxon>Macrosiphum</taxon>
    </lineage>
</organism>
<proteinExistence type="predicted"/>
<dbReference type="EMBL" id="CARXXK010001250">
    <property type="protein sequence ID" value="CAI6374801.1"/>
    <property type="molecule type" value="Genomic_DNA"/>
</dbReference>
<reference evidence="1 2" key="1">
    <citation type="submission" date="2023-01" db="EMBL/GenBank/DDBJ databases">
        <authorList>
            <person name="Whitehead M."/>
        </authorList>
    </citation>
    <scope>NUCLEOTIDE SEQUENCE [LARGE SCALE GENOMIC DNA]</scope>
</reference>
<name>A0AAV0Y5W2_9HEMI</name>
<protein>
    <submittedName>
        <fullName evidence="1">Uncharacterized protein</fullName>
    </submittedName>
</protein>
<dbReference type="Proteomes" id="UP001160148">
    <property type="component" value="Unassembled WGS sequence"/>
</dbReference>
<sequence length="90" mass="10509">MTPGLRLYYRLMDHDVEWCCCTAPLWGGIWLRLTQRQTTDNPTQLCESWGVIKPPGPSFNKTGCTTHQCAKRKLESEHQRENYQTQLLKI</sequence>
<accession>A0AAV0Y5W2</accession>
<gene>
    <name evidence="1" type="ORF">MEUPH1_LOCUS28384</name>
</gene>
<dbReference type="AlphaFoldDB" id="A0AAV0Y5W2"/>
<keyword evidence="2" id="KW-1185">Reference proteome</keyword>
<evidence type="ECO:0000313" key="1">
    <source>
        <dbReference type="EMBL" id="CAI6374801.1"/>
    </source>
</evidence>
<comment type="caution">
    <text evidence="1">The sequence shown here is derived from an EMBL/GenBank/DDBJ whole genome shotgun (WGS) entry which is preliminary data.</text>
</comment>
<evidence type="ECO:0000313" key="2">
    <source>
        <dbReference type="Proteomes" id="UP001160148"/>
    </source>
</evidence>